<dbReference type="GO" id="GO:0017109">
    <property type="term" value="C:glutamate-cysteine ligase complex"/>
    <property type="evidence" value="ECO:0007669"/>
    <property type="project" value="TreeGrafter"/>
</dbReference>
<proteinExistence type="evidence at transcript level"/>
<keyword evidence="6 10" id="KW-0547">Nucleotide-binding</keyword>
<comment type="similarity">
    <text evidence="2 10">Belongs to the glutamate--cysteine ligase type 3 family.</text>
</comment>
<evidence type="ECO:0000256" key="5">
    <source>
        <dbReference type="ARBA" id="ARBA00022684"/>
    </source>
</evidence>
<dbReference type="Gene3D" id="3.30.590.50">
    <property type="match status" value="2"/>
</dbReference>
<dbReference type="EMBL" id="JX105519">
    <property type="protein sequence ID" value="AFP33287.1"/>
    <property type="molecule type" value="mRNA"/>
</dbReference>
<dbReference type="InterPro" id="IPR004308">
    <property type="entry name" value="GCS"/>
</dbReference>
<evidence type="ECO:0000256" key="6">
    <source>
        <dbReference type="ARBA" id="ARBA00022741"/>
    </source>
</evidence>
<dbReference type="UniPathway" id="UPA00142">
    <property type="reaction ID" value="UER00209"/>
</dbReference>
<protein>
    <recommendedName>
        <fullName evidence="3 10">Glutamate--cysteine ligase</fullName>
        <ecNumber evidence="3 10">6.3.2.2</ecNumber>
    </recommendedName>
    <alternativeName>
        <fullName evidence="9 10">Gamma-ECS</fullName>
    </alternativeName>
    <alternativeName>
        <fullName evidence="8 10">Gamma-glutamylcysteine synthetase</fullName>
    </alternativeName>
</protein>
<evidence type="ECO:0000256" key="3">
    <source>
        <dbReference type="ARBA" id="ARBA00012220"/>
    </source>
</evidence>
<dbReference type="InterPro" id="IPR014746">
    <property type="entry name" value="Gln_synth/guanido_kin_cat_dom"/>
</dbReference>
<dbReference type="EC" id="6.3.2.2" evidence="3 10"/>
<comment type="catalytic activity">
    <reaction evidence="10">
        <text>L-cysteine + L-glutamate + ATP = gamma-L-glutamyl-L-cysteine + ADP + phosphate + H(+)</text>
        <dbReference type="Rhea" id="RHEA:13285"/>
        <dbReference type="ChEBI" id="CHEBI:15378"/>
        <dbReference type="ChEBI" id="CHEBI:29985"/>
        <dbReference type="ChEBI" id="CHEBI:30616"/>
        <dbReference type="ChEBI" id="CHEBI:35235"/>
        <dbReference type="ChEBI" id="CHEBI:43474"/>
        <dbReference type="ChEBI" id="CHEBI:58173"/>
        <dbReference type="ChEBI" id="CHEBI:456216"/>
        <dbReference type="EC" id="6.3.2.2"/>
    </reaction>
</comment>
<reference evidence="11" key="1">
    <citation type="submission" date="2012-05" db="EMBL/GenBank/DDBJ databases">
        <title>Molecular cloning of antioxidant system genes in the planarian dugesia japonica.</title>
        <authorList>
            <person name="Li Z."/>
            <person name="Wang W."/>
            <person name="Sun Y."/>
            <person name="Sun S."/>
            <person name="Wang L."/>
        </authorList>
    </citation>
    <scope>NUCLEOTIDE SEQUENCE</scope>
    <source>
        <strain evidence="11">DjSH</strain>
    </source>
</reference>
<keyword evidence="5 10" id="KW-0317">Glutathione biosynthesis</keyword>
<dbReference type="Pfam" id="PF03074">
    <property type="entry name" value="GCS"/>
    <property type="match status" value="1"/>
</dbReference>
<dbReference type="PANTHER" id="PTHR11164:SF0">
    <property type="entry name" value="GLUTAMATE--CYSTEINE LIGASE CATALYTIC SUBUNIT"/>
    <property type="match status" value="1"/>
</dbReference>
<dbReference type="PANTHER" id="PTHR11164">
    <property type="entry name" value="GLUTAMATE CYSTEINE LIGASE"/>
    <property type="match status" value="1"/>
</dbReference>
<dbReference type="SUPFAM" id="SSF55931">
    <property type="entry name" value="Glutamine synthetase/guanido kinase"/>
    <property type="match status" value="1"/>
</dbReference>
<evidence type="ECO:0000256" key="1">
    <source>
        <dbReference type="ARBA" id="ARBA00005006"/>
    </source>
</evidence>
<evidence type="ECO:0000256" key="9">
    <source>
        <dbReference type="ARBA" id="ARBA00032122"/>
    </source>
</evidence>
<name>M9NVE9_DUGJA</name>
<evidence type="ECO:0000256" key="4">
    <source>
        <dbReference type="ARBA" id="ARBA00022598"/>
    </source>
</evidence>
<dbReference type="FunFam" id="3.30.590.50:FF:000002">
    <property type="entry name" value="Glutamate--cysteine ligase catalytic subunit"/>
    <property type="match status" value="1"/>
</dbReference>
<keyword evidence="7 10" id="KW-0067">ATP-binding</keyword>
<dbReference type="Gene3D" id="1.10.8.960">
    <property type="match status" value="1"/>
</dbReference>
<keyword evidence="4 10" id="KW-0436">Ligase</keyword>
<dbReference type="GO" id="GO:0004357">
    <property type="term" value="F:glutamate-cysteine ligase activity"/>
    <property type="evidence" value="ECO:0007669"/>
    <property type="project" value="UniProtKB-UniRule"/>
</dbReference>
<dbReference type="AlphaFoldDB" id="M9NVE9"/>
<evidence type="ECO:0000313" key="11">
    <source>
        <dbReference type="EMBL" id="AFP33287.1"/>
    </source>
</evidence>
<dbReference type="GO" id="GO:0005524">
    <property type="term" value="F:ATP binding"/>
    <property type="evidence" value="ECO:0007669"/>
    <property type="project" value="UniProtKB-UniRule"/>
</dbReference>
<evidence type="ECO:0000256" key="2">
    <source>
        <dbReference type="ARBA" id="ARBA00008100"/>
    </source>
</evidence>
<gene>
    <name evidence="11" type="primary">GCS</name>
</gene>
<organism evidence="11">
    <name type="scientific">Dugesia japonica</name>
    <name type="common">Planarian</name>
    <dbReference type="NCBI Taxonomy" id="6161"/>
    <lineage>
        <taxon>Eukaryota</taxon>
        <taxon>Metazoa</taxon>
        <taxon>Spiralia</taxon>
        <taxon>Lophotrochozoa</taxon>
        <taxon>Platyhelminthes</taxon>
        <taxon>Rhabditophora</taxon>
        <taxon>Seriata</taxon>
        <taxon>Tricladida</taxon>
        <taxon>Continenticola</taxon>
        <taxon>Geoplanoidea</taxon>
        <taxon>Dugesiidae</taxon>
        <taxon>Dugesia</taxon>
    </lineage>
</organism>
<accession>M9NVE9</accession>
<dbReference type="GO" id="GO:0006750">
    <property type="term" value="P:glutathione biosynthetic process"/>
    <property type="evidence" value="ECO:0007669"/>
    <property type="project" value="UniProtKB-UniRule"/>
</dbReference>
<evidence type="ECO:0000256" key="10">
    <source>
        <dbReference type="RuleBase" id="RU367135"/>
    </source>
</evidence>
<sequence>MGLLTVGTPLSWEETKNSRKYIKENGIIQFINHYKKVKDRNNDQLFWGDEIEYTLVEFDHKQEKVYVLLKASEVLRNIEINVSNQANTVWHPEYAAYAIEGVPGYPYGHLMGYFNTVESNMQSRRNEINELYLKNDECMLTITAFPRLGCPNFTSPKTKPDPIKSVSKSLFFPDEAIQSDHPRFKTLTRNIRERRGKKVAINIPIFVDENTIQPFEEDLSLYGDDGTSQEATKLDHVYLDAMGFGMGCGCLQTTFQACNIEEARILYDQLTPLCPILMALSASTPIVRGYLLDIDCRWDIIAASVDDRTDEELGIKELKEQQFRIYKSRYDSVDAYLSPDGEEFIDEDVVIDEGFYQTLREHDIDHLLAQHIAHLFIRDPISLFRESIKINNEIETDHFENIQSTNWQSMRFKLPPPNSPIGWRVEFRPMDLQITDFENAAYVTFVVLVTRVILTMKLNFLIPISKVNENMHTAMKRDAVRKEKFFFRKGEFISTGSTPPETAEVCDRKRSCSESNDKMRITPENCHVELSINEIINGGDNFPGLVPLIRQYLQMVDADVDTMCSICQYLNLIETRASGSILTAAGWMRDFVRNHPEYSKDSIVTEKINYDLMKEIDLRSKGKSKPPSLLPNYKSKTVPNLSKATTAGEEYLNSIRNTNFV</sequence>
<evidence type="ECO:0000256" key="8">
    <source>
        <dbReference type="ARBA" id="ARBA00030585"/>
    </source>
</evidence>
<evidence type="ECO:0000256" key="7">
    <source>
        <dbReference type="ARBA" id="ARBA00022840"/>
    </source>
</evidence>
<comment type="pathway">
    <text evidence="1 10">Sulfur metabolism; glutathione biosynthesis; glutathione from L-cysteine and L-glutamate: step 1/2.</text>
</comment>